<keyword evidence="2" id="KW-1185">Reference proteome</keyword>
<dbReference type="PANTHER" id="PTHR28060">
    <property type="entry name" value="ATP SYNTHASE SUBUNIT J, MITOCHONDRIAL"/>
    <property type="match status" value="1"/>
</dbReference>
<dbReference type="Pfam" id="PF04911">
    <property type="entry name" value="ATP-synt_J"/>
    <property type="match status" value="1"/>
</dbReference>
<reference evidence="2" key="1">
    <citation type="submission" date="2016-02" db="EMBL/GenBank/DDBJ databases">
        <title>Comparative genomics of biotechnologically important yeasts.</title>
        <authorList>
            <consortium name="DOE Joint Genome Institute"/>
            <person name="Riley R."/>
            <person name="Haridas S."/>
            <person name="Wolfe K.H."/>
            <person name="Lopes M.R."/>
            <person name="Hittinger C.T."/>
            <person name="Goker M."/>
            <person name="Salamov A."/>
            <person name="Wisecaver J."/>
            <person name="Long T.M."/>
            <person name="Aerts A.L."/>
            <person name="Barry K."/>
            <person name="Choi C."/>
            <person name="Clum A."/>
            <person name="Coughlan A.Y."/>
            <person name="Deshpande S."/>
            <person name="Douglass A.P."/>
            <person name="Hanson S.J."/>
            <person name="Klenk H.-P."/>
            <person name="Labutti K."/>
            <person name="Lapidus A."/>
            <person name="Lindquist E."/>
            <person name="Lipzen A."/>
            <person name="Meier-Kolthoff J.P."/>
            <person name="Ohm R.A."/>
            <person name="Otillar R.P."/>
            <person name="Pangilinan J."/>
            <person name="Peng Y."/>
            <person name="Rokas A."/>
            <person name="Rosa C.A."/>
            <person name="Scheuner C."/>
            <person name="Sibirny A.A."/>
            <person name="Slot J.C."/>
            <person name="Stielow J.B."/>
            <person name="Sun H."/>
            <person name="Kurtzman C.P."/>
            <person name="Blackwell M."/>
            <person name="Jeffries T.W."/>
            <person name="Grigoriev I.V."/>
        </authorList>
    </citation>
    <scope>NUCLEOTIDE SEQUENCE [LARGE SCALE GENOMIC DNA]</scope>
    <source>
        <strain evidence="2">NRRL Y-17796</strain>
    </source>
</reference>
<dbReference type="InterPro" id="IPR006995">
    <property type="entry name" value="ATP_synth_F0_jsu"/>
</dbReference>
<proteinExistence type="predicted"/>
<gene>
    <name evidence="1" type="ORF">CANCADRAFT_27301</name>
</gene>
<dbReference type="EMBL" id="KV453843">
    <property type="protein sequence ID" value="ODV88558.1"/>
    <property type="molecule type" value="Genomic_DNA"/>
</dbReference>
<dbReference type="OrthoDB" id="5520611at2759"/>
<dbReference type="AlphaFoldDB" id="A0A1E4TA79"/>
<sequence>MSFFGFRKYPTPLFKPLWPFAIGALVSTYLISKAADALMKSDEWKNDPRNPYLKK</sequence>
<evidence type="ECO:0008006" key="3">
    <source>
        <dbReference type="Google" id="ProtNLM"/>
    </source>
</evidence>
<protein>
    <recommendedName>
        <fullName evidence="3">ATP synthase subunit J, mitochondrial</fullName>
    </recommendedName>
</protein>
<organism evidence="1 2">
    <name type="scientific">Tortispora caseinolytica NRRL Y-17796</name>
    <dbReference type="NCBI Taxonomy" id="767744"/>
    <lineage>
        <taxon>Eukaryota</taxon>
        <taxon>Fungi</taxon>
        <taxon>Dikarya</taxon>
        <taxon>Ascomycota</taxon>
        <taxon>Saccharomycotina</taxon>
        <taxon>Trigonopsidomycetes</taxon>
        <taxon>Trigonopsidales</taxon>
        <taxon>Trigonopsidaceae</taxon>
        <taxon>Tortispora</taxon>
    </lineage>
</organism>
<name>A0A1E4TA79_9ASCO</name>
<dbReference type="Proteomes" id="UP000095023">
    <property type="component" value="Unassembled WGS sequence"/>
</dbReference>
<dbReference type="GO" id="GO:0045259">
    <property type="term" value="C:proton-transporting ATP synthase complex"/>
    <property type="evidence" value="ECO:0007669"/>
    <property type="project" value="InterPro"/>
</dbReference>
<dbReference type="GO" id="GO:0046933">
    <property type="term" value="F:proton-transporting ATP synthase activity, rotational mechanism"/>
    <property type="evidence" value="ECO:0007669"/>
    <property type="project" value="TreeGrafter"/>
</dbReference>
<dbReference type="PANTHER" id="PTHR28060:SF1">
    <property type="entry name" value="ATP SYNTHASE SUBUNIT J, MITOCHONDRIAL"/>
    <property type="match status" value="1"/>
</dbReference>
<accession>A0A1E4TA79</accession>
<evidence type="ECO:0000313" key="2">
    <source>
        <dbReference type="Proteomes" id="UP000095023"/>
    </source>
</evidence>
<evidence type="ECO:0000313" key="1">
    <source>
        <dbReference type="EMBL" id="ODV88558.1"/>
    </source>
</evidence>